<reference evidence="2" key="1">
    <citation type="submission" date="2022-12" db="EMBL/GenBank/DDBJ databases">
        <title>Reference genome sequencing for broad-spectrum identification of bacterial and archaeal isolates by mass spectrometry.</title>
        <authorList>
            <person name="Sekiguchi Y."/>
            <person name="Tourlousse D.M."/>
        </authorList>
    </citation>
    <scope>NUCLEOTIDE SEQUENCE</scope>
    <source>
        <strain evidence="2">14</strain>
    </source>
</reference>
<feature type="transmembrane region" description="Helical" evidence="1">
    <location>
        <begin position="90"/>
        <end position="110"/>
    </location>
</feature>
<feature type="transmembrane region" description="Helical" evidence="1">
    <location>
        <begin position="116"/>
        <end position="137"/>
    </location>
</feature>
<keyword evidence="1" id="KW-0812">Transmembrane</keyword>
<keyword evidence="1" id="KW-1133">Transmembrane helix</keyword>
<accession>A0A9W6FSL6</accession>
<feature type="transmembrane region" description="Helical" evidence="1">
    <location>
        <begin position="56"/>
        <end position="78"/>
    </location>
</feature>
<keyword evidence="3" id="KW-1185">Reference proteome</keyword>
<comment type="caution">
    <text evidence="2">The sequence shown here is derived from an EMBL/GenBank/DDBJ whole genome shotgun (WGS) entry which is preliminary data.</text>
</comment>
<dbReference type="Proteomes" id="UP001144396">
    <property type="component" value="Unassembled WGS sequence"/>
</dbReference>
<gene>
    <name evidence="2" type="ORF">ARHIZOSPH14_25200</name>
</gene>
<sequence length="156" mass="16688">MPTEQRGQRATGRLIAVLVMVLGATALAFVVVSVWISVSLASPPSSYQVRLATVLAIFQIVGPAALVSGAVTSAAWLRLGRSPYTGRGRVPLYVVWLGPTIGVVPVLFLLGVGLGWFGVAPLLALIAVLFAWNYTFLRSPLATVRARRELAMFRGR</sequence>
<dbReference type="AlphaFoldDB" id="A0A9W6FSL6"/>
<keyword evidence="1" id="KW-0472">Membrane</keyword>
<name>A0A9W6FSL6_9MICO</name>
<feature type="transmembrane region" description="Helical" evidence="1">
    <location>
        <begin position="12"/>
        <end position="36"/>
    </location>
</feature>
<organism evidence="2 3">
    <name type="scientific">Agromyces rhizosphaerae</name>
    <dbReference type="NCBI Taxonomy" id="88374"/>
    <lineage>
        <taxon>Bacteria</taxon>
        <taxon>Bacillati</taxon>
        <taxon>Actinomycetota</taxon>
        <taxon>Actinomycetes</taxon>
        <taxon>Micrococcales</taxon>
        <taxon>Microbacteriaceae</taxon>
        <taxon>Agromyces</taxon>
    </lineage>
</organism>
<evidence type="ECO:0000313" key="3">
    <source>
        <dbReference type="Proteomes" id="UP001144396"/>
    </source>
</evidence>
<dbReference type="EMBL" id="BSDP01000001">
    <property type="protein sequence ID" value="GLI28278.1"/>
    <property type="molecule type" value="Genomic_DNA"/>
</dbReference>
<protein>
    <submittedName>
        <fullName evidence="2">Uncharacterized protein</fullName>
    </submittedName>
</protein>
<evidence type="ECO:0000256" key="1">
    <source>
        <dbReference type="SAM" id="Phobius"/>
    </source>
</evidence>
<proteinExistence type="predicted"/>
<evidence type="ECO:0000313" key="2">
    <source>
        <dbReference type="EMBL" id="GLI28278.1"/>
    </source>
</evidence>